<protein>
    <submittedName>
        <fullName evidence="1">Uncharacterized protein</fullName>
    </submittedName>
</protein>
<organism evidence="1 2">
    <name type="scientific">Pterulicium gracile</name>
    <dbReference type="NCBI Taxonomy" id="1884261"/>
    <lineage>
        <taxon>Eukaryota</taxon>
        <taxon>Fungi</taxon>
        <taxon>Dikarya</taxon>
        <taxon>Basidiomycota</taxon>
        <taxon>Agaricomycotina</taxon>
        <taxon>Agaricomycetes</taxon>
        <taxon>Agaricomycetidae</taxon>
        <taxon>Agaricales</taxon>
        <taxon>Pleurotineae</taxon>
        <taxon>Pterulaceae</taxon>
        <taxon>Pterulicium</taxon>
    </lineage>
</organism>
<accession>A0A5C3Q0D0</accession>
<dbReference type="Proteomes" id="UP000305067">
    <property type="component" value="Unassembled WGS sequence"/>
</dbReference>
<proteinExistence type="predicted"/>
<sequence length="351" mass="38887">MQVLHFRATSEFRLANIAHRLYSTAPSLSSDSELDTIATIHGLPDDVLLSIFQELVMELTVTEDIYPANRETTAATMQPWASAALQRASPVIDFASLRPQFRVGGEANRRNVWFTSVDLKALWDFIHLLILRCRKLSLHDRTPSRLVPKSSRLELDYLESLLINSKYWVSCIYKGASFTSLACSASSALPPNYLSSPWRTYTAMNTKTSKKALQYACLVSGLSSCAVLNLTGARLWTMGQTLRQMIMPRLQSMGVTFHSRSTMVKSRSLPPKYDHLEQSSFRVISLGSLLCGELSSISTQEGGGDGHENKVAFDWLVKASNAGLFELQVVYCDESGVSPPSDGVQSMLGME</sequence>
<gene>
    <name evidence="1" type="ORF">BDV98DRAFT_641215</name>
</gene>
<dbReference type="EMBL" id="ML178880">
    <property type="protein sequence ID" value="TFK95585.1"/>
    <property type="molecule type" value="Genomic_DNA"/>
</dbReference>
<keyword evidence="2" id="KW-1185">Reference proteome</keyword>
<dbReference type="AlphaFoldDB" id="A0A5C3Q0D0"/>
<evidence type="ECO:0000313" key="1">
    <source>
        <dbReference type="EMBL" id="TFK95585.1"/>
    </source>
</evidence>
<reference evidence="1 2" key="1">
    <citation type="journal article" date="2019" name="Nat. Ecol. Evol.">
        <title>Megaphylogeny resolves global patterns of mushroom evolution.</title>
        <authorList>
            <person name="Varga T."/>
            <person name="Krizsan K."/>
            <person name="Foldi C."/>
            <person name="Dima B."/>
            <person name="Sanchez-Garcia M."/>
            <person name="Sanchez-Ramirez S."/>
            <person name="Szollosi G.J."/>
            <person name="Szarkandi J.G."/>
            <person name="Papp V."/>
            <person name="Albert L."/>
            <person name="Andreopoulos W."/>
            <person name="Angelini C."/>
            <person name="Antonin V."/>
            <person name="Barry K.W."/>
            <person name="Bougher N.L."/>
            <person name="Buchanan P."/>
            <person name="Buyck B."/>
            <person name="Bense V."/>
            <person name="Catcheside P."/>
            <person name="Chovatia M."/>
            <person name="Cooper J."/>
            <person name="Damon W."/>
            <person name="Desjardin D."/>
            <person name="Finy P."/>
            <person name="Geml J."/>
            <person name="Haridas S."/>
            <person name="Hughes K."/>
            <person name="Justo A."/>
            <person name="Karasinski D."/>
            <person name="Kautmanova I."/>
            <person name="Kiss B."/>
            <person name="Kocsube S."/>
            <person name="Kotiranta H."/>
            <person name="LaButti K.M."/>
            <person name="Lechner B.E."/>
            <person name="Liimatainen K."/>
            <person name="Lipzen A."/>
            <person name="Lukacs Z."/>
            <person name="Mihaltcheva S."/>
            <person name="Morgado L.N."/>
            <person name="Niskanen T."/>
            <person name="Noordeloos M.E."/>
            <person name="Ohm R.A."/>
            <person name="Ortiz-Santana B."/>
            <person name="Ovrebo C."/>
            <person name="Racz N."/>
            <person name="Riley R."/>
            <person name="Savchenko A."/>
            <person name="Shiryaev A."/>
            <person name="Soop K."/>
            <person name="Spirin V."/>
            <person name="Szebenyi C."/>
            <person name="Tomsovsky M."/>
            <person name="Tulloss R.E."/>
            <person name="Uehling J."/>
            <person name="Grigoriev I.V."/>
            <person name="Vagvolgyi C."/>
            <person name="Papp T."/>
            <person name="Martin F.M."/>
            <person name="Miettinen O."/>
            <person name="Hibbett D.S."/>
            <person name="Nagy L.G."/>
        </authorList>
    </citation>
    <scope>NUCLEOTIDE SEQUENCE [LARGE SCALE GENOMIC DNA]</scope>
    <source>
        <strain evidence="1 2">CBS 309.79</strain>
    </source>
</reference>
<name>A0A5C3Q0D0_9AGAR</name>
<evidence type="ECO:0000313" key="2">
    <source>
        <dbReference type="Proteomes" id="UP000305067"/>
    </source>
</evidence>